<evidence type="ECO:0000256" key="1">
    <source>
        <dbReference type="SAM" id="MobiDB-lite"/>
    </source>
</evidence>
<evidence type="ECO:0000313" key="3">
    <source>
        <dbReference type="Proteomes" id="UP001341840"/>
    </source>
</evidence>
<reference evidence="2 3" key="1">
    <citation type="journal article" date="2023" name="Plants (Basel)">
        <title>Bridging the Gap: Combining Genomics and Transcriptomics Approaches to Understand Stylosanthes scabra, an Orphan Legume from the Brazilian Caatinga.</title>
        <authorList>
            <person name="Ferreira-Neto J.R.C."/>
            <person name="da Silva M.D."/>
            <person name="Binneck E."/>
            <person name="de Melo N.F."/>
            <person name="da Silva R.H."/>
            <person name="de Melo A.L.T.M."/>
            <person name="Pandolfi V."/>
            <person name="Bustamante F.O."/>
            <person name="Brasileiro-Vidal A.C."/>
            <person name="Benko-Iseppon A.M."/>
        </authorList>
    </citation>
    <scope>NUCLEOTIDE SEQUENCE [LARGE SCALE GENOMIC DNA]</scope>
    <source>
        <tissue evidence="2">Leaves</tissue>
    </source>
</reference>
<proteinExistence type="predicted"/>
<accession>A0ABU6X743</accession>
<keyword evidence="3" id="KW-1185">Reference proteome</keyword>
<feature type="compositionally biased region" description="Polar residues" evidence="1">
    <location>
        <begin position="60"/>
        <end position="70"/>
    </location>
</feature>
<feature type="compositionally biased region" description="Acidic residues" evidence="1">
    <location>
        <begin position="73"/>
        <end position="84"/>
    </location>
</feature>
<sequence>MLGEKEQILYHDKGIDAHLERQSSPTAYRFSKRLAAVRARQAKDEAGPSNAASCDDEIINISSDSEQVPENVSGEEGEIEEEKGPEEGALIEVLQPLAQEEPEDIPYDGPLHDPEDEVMEEEEEGPEEDPEKGAGGRRRGSRRRS</sequence>
<feature type="region of interest" description="Disordered" evidence="1">
    <location>
        <begin position="41"/>
        <end position="145"/>
    </location>
</feature>
<comment type="caution">
    <text evidence="2">The sequence shown here is derived from an EMBL/GenBank/DDBJ whole genome shotgun (WGS) entry which is preliminary data.</text>
</comment>
<feature type="compositionally biased region" description="Acidic residues" evidence="1">
    <location>
        <begin position="114"/>
        <end position="130"/>
    </location>
</feature>
<evidence type="ECO:0000313" key="2">
    <source>
        <dbReference type="EMBL" id="MED6193349.1"/>
    </source>
</evidence>
<dbReference type="Proteomes" id="UP001341840">
    <property type="component" value="Unassembled WGS sequence"/>
</dbReference>
<gene>
    <name evidence="2" type="ORF">PIB30_018501</name>
</gene>
<feature type="compositionally biased region" description="Basic residues" evidence="1">
    <location>
        <begin position="135"/>
        <end position="145"/>
    </location>
</feature>
<protein>
    <submittedName>
        <fullName evidence="2">Uncharacterized protein</fullName>
    </submittedName>
</protein>
<dbReference type="EMBL" id="JASCZI010211504">
    <property type="protein sequence ID" value="MED6193349.1"/>
    <property type="molecule type" value="Genomic_DNA"/>
</dbReference>
<organism evidence="2 3">
    <name type="scientific">Stylosanthes scabra</name>
    <dbReference type="NCBI Taxonomy" id="79078"/>
    <lineage>
        <taxon>Eukaryota</taxon>
        <taxon>Viridiplantae</taxon>
        <taxon>Streptophyta</taxon>
        <taxon>Embryophyta</taxon>
        <taxon>Tracheophyta</taxon>
        <taxon>Spermatophyta</taxon>
        <taxon>Magnoliopsida</taxon>
        <taxon>eudicotyledons</taxon>
        <taxon>Gunneridae</taxon>
        <taxon>Pentapetalae</taxon>
        <taxon>rosids</taxon>
        <taxon>fabids</taxon>
        <taxon>Fabales</taxon>
        <taxon>Fabaceae</taxon>
        <taxon>Papilionoideae</taxon>
        <taxon>50 kb inversion clade</taxon>
        <taxon>dalbergioids sensu lato</taxon>
        <taxon>Dalbergieae</taxon>
        <taxon>Pterocarpus clade</taxon>
        <taxon>Stylosanthes</taxon>
    </lineage>
</organism>
<name>A0ABU6X743_9FABA</name>